<sequence length="527" mass="52495">MSDRDRAEGPDPLELDGSQEFDDASSIEDDEEPRAHRARQRELEVEAASADLASDVELTDREAAANSAAEAARGPQRRDALRWALRAGAGLAAAGVATAAVLGAGALPEDAAVRAEPPTTLVQPAAPLQSRVCAGPAVRIGTADGQDALARAAIAQPQVAVGSLGGEVAEEALVAPDGSEASTAVDQRGESSTLSAAQSLDVGVDAARGFAASECAETSLDQWLVGGSTRTGRQSVLTIANASDVSASVDITVHGADGPVPSVGSSGVAVAPGAVETIDLAAIAPGVEDAVVHVASTGAPVAAHLQQTTTRGLARGGFDVIDPVQALTTAVLAGIAIEAPTGVETEPDHDDTVPVLRLLSPSGGAVTVELRSADGTVTTSEGTLEAGRVTDFPLEEIPLGDLVLRIESDAPVVAGARAVANDAAGLDLDWVAGGQPRSGASAIAVPAGPSPTLHVVSASDEAQEVVVDGERIALPAGGAIVRDVAPGTVDVEGADVVLAVAYRGDGLVGGFTASPQGPTAEGIRVVH</sequence>
<dbReference type="RefSeq" id="WP_188716329.1">
    <property type="nucleotide sequence ID" value="NZ_BAABBD010000001.1"/>
</dbReference>
<evidence type="ECO:0000313" key="4">
    <source>
        <dbReference type="Proteomes" id="UP000626982"/>
    </source>
</evidence>
<keyword evidence="2" id="KW-1133">Transmembrane helix</keyword>
<feature type="region of interest" description="Disordered" evidence="1">
    <location>
        <begin position="1"/>
        <end position="77"/>
    </location>
</feature>
<comment type="caution">
    <text evidence="3">The sequence shown here is derived from an EMBL/GenBank/DDBJ whole genome shotgun (WGS) entry which is preliminary data.</text>
</comment>
<feature type="transmembrane region" description="Helical" evidence="2">
    <location>
        <begin position="83"/>
        <end position="107"/>
    </location>
</feature>
<evidence type="ECO:0000256" key="2">
    <source>
        <dbReference type="SAM" id="Phobius"/>
    </source>
</evidence>
<dbReference type="Pfam" id="PF18986">
    <property type="entry name" value="DUF5719"/>
    <property type="match status" value="1"/>
</dbReference>
<keyword evidence="2" id="KW-0472">Membrane</keyword>
<dbReference type="Proteomes" id="UP000626982">
    <property type="component" value="Unassembled WGS sequence"/>
</dbReference>
<feature type="compositionally biased region" description="Acidic residues" evidence="1">
    <location>
        <begin position="11"/>
        <end position="32"/>
    </location>
</feature>
<dbReference type="InterPro" id="IPR043777">
    <property type="entry name" value="DUF5719"/>
</dbReference>
<evidence type="ECO:0000313" key="3">
    <source>
        <dbReference type="EMBL" id="GGN80387.1"/>
    </source>
</evidence>
<evidence type="ECO:0008006" key="5">
    <source>
        <dbReference type="Google" id="ProtNLM"/>
    </source>
</evidence>
<gene>
    <name evidence="3" type="ORF">GCM10010968_08190</name>
</gene>
<reference evidence="4" key="1">
    <citation type="journal article" date="2019" name="Int. J. Syst. Evol. Microbiol.">
        <title>The Global Catalogue of Microorganisms (GCM) 10K type strain sequencing project: providing services to taxonomists for standard genome sequencing and annotation.</title>
        <authorList>
            <consortium name="The Broad Institute Genomics Platform"/>
            <consortium name="The Broad Institute Genome Sequencing Center for Infectious Disease"/>
            <person name="Wu L."/>
            <person name="Ma J."/>
        </authorList>
    </citation>
    <scope>NUCLEOTIDE SEQUENCE [LARGE SCALE GENOMIC DNA]</scope>
    <source>
        <strain evidence="4">CGMCC 1.6960</strain>
    </source>
</reference>
<dbReference type="EMBL" id="BMLM01000001">
    <property type="protein sequence ID" value="GGN80387.1"/>
    <property type="molecule type" value="Genomic_DNA"/>
</dbReference>
<keyword evidence="4" id="KW-1185">Reference proteome</keyword>
<proteinExistence type="predicted"/>
<evidence type="ECO:0000256" key="1">
    <source>
        <dbReference type="SAM" id="MobiDB-lite"/>
    </source>
</evidence>
<accession>A0ABQ2KEJ2</accession>
<organism evidence="3 4">
    <name type="scientific">Agrococcus terreus</name>
    <dbReference type="NCBI Taxonomy" id="574649"/>
    <lineage>
        <taxon>Bacteria</taxon>
        <taxon>Bacillati</taxon>
        <taxon>Actinomycetota</taxon>
        <taxon>Actinomycetes</taxon>
        <taxon>Micrococcales</taxon>
        <taxon>Microbacteriaceae</taxon>
        <taxon>Agrococcus</taxon>
    </lineage>
</organism>
<keyword evidence="2" id="KW-0812">Transmembrane</keyword>
<name>A0ABQ2KEJ2_9MICO</name>
<protein>
    <recommendedName>
        <fullName evidence="5">Large extracellular alpha-helical protein</fullName>
    </recommendedName>
</protein>